<reference evidence="1 2" key="1">
    <citation type="journal article" date="2016" name="Nat. Commun.">
        <title>Thousands of microbial genomes shed light on interconnected biogeochemical processes in an aquifer system.</title>
        <authorList>
            <person name="Anantharaman K."/>
            <person name="Brown C.T."/>
            <person name="Hug L.A."/>
            <person name="Sharon I."/>
            <person name="Castelle C.J."/>
            <person name="Probst A.J."/>
            <person name="Thomas B.C."/>
            <person name="Singh A."/>
            <person name="Wilkins M.J."/>
            <person name="Karaoz U."/>
            <person name="Brodie E.L."/>
            <person name="Williams K.H."/>
            <person name="Hubbard S.S."/>
            <person name="Banfield J.F."/>
        </authorList>
    </citation>
    <scope>NUCLEOTIDE SEQUENCE [LARGE SCALE GENOMIC DNA]</scope>
</reference>
<proteinExistence type="predicted"/>
<protein>
    <submittedName>
        <fullName evidence="1">Uncharacterized protein</fullName>
    </submittedName>
</protein>
<name>A0A1G1W6E4_9BACT</name>
<organism evidence="1 2">
    <name type="scientific">Candidatus Woykebacteria bacterium RBG_13_40_15</name>
    <dbReference type="NCBI Taxonomy" id="1802593"/>
    <lineage>
        <taxon>Bacteria</taxon>
        <taxon>Candidatus Woykeibacteriota</taxon>
    </lineage>
</organism>
<accession>A0A1G1W6E4</accession>
<evidence type="ECO:0000313" key="1">
    <source>
        <dbReference type="EMBL" id="OGY22947.1"/>
    </source>
</evidence>
<dbReference type="Proteomes" id="UP000176631">
    <property type="component" value="Unassembled WGS sequence"/>
</dbReference>
<comment type="caution">
    <text evidence="1">The sequence shown here is derived from an EMBL/GenBank/DDBJ whole genome shotgun (WGS) entry which is preliminary data.</text>
</comment>
<dbReference type="STRING" id="1802593.A2172_03370"/>
<dbReference type="EMBL" id="MHCP01000030">
    <property type="protein sequence ID" value="OGY22947.1"/>
    <property type="molecule type" value="Genomic_DNA"/>
</dbReference>
<evidence type="ECO:0000313" key="2">
    <source>
        <dbReference type="Proteomes" id="UP000176631"/>
    </source>
</evidence>
<gene>
    <name evidence="1" type="ORF">A2172_03370</name>
</gene>
<dbReference type="AlphaFoldDB" id="A0A1G1W6E4"/>
<sequence>MQRAIVNIMPLIKNKIFILVLVLIFLLLVGVGGYKLFSIYAFNSLSKQLETGNNELFSGFKEEIAAANKINLNLFEASKSLEPTNFSKEKTDNYLNQTKTEYNNSLSAYKKGLDDLESNVSKLDSASKLPLWLSGDQKKFVSDITTSLKAHKDARKADYDFSVEVKPVFSNVLQIISDTGSLLDYMLPLQTAKTEQEVTAAFTQNFSKVASLEKYSKESYKFESQDTLSTKYPDSYKAFAAFKTVFGQYFLAIKGLSQGDMSQAAKLEQIGNSFQLSLNSLQNPLEEISGKAKPTTTKIKDTYADYAKTLDFYNENKLYSNMLSKEKWLAQNNQNKAAVFAYGVNLYQTDLDKYPADKTFSDLAATLKDRNYFVSGLKYNEADFTYSSDGDMYFKLGYKNEVSGQIETFTVGITEDAQKSLGAFNKVVKLKSVELNFGSVNHLINYIGSFAP</sequence>